<dbReference type="InterPro" id="IPR024301">
    <property type="entry name" value="Amidase_6"/>
</dbReference>
<dbReference type="RefSeq" id="WP_242873992.1">
    <property type="nucleotide sequence ID" value="NZ_FNJM01000010.1"/>
</dbReference>
<proteinExistence type="predicted"/>
<dbReference type="EMBL" id="FNJM01000010">
    <property type="protein sequence ID" value="SDP64487.1"/>
    <property type="molecule type" value="Genomic_DNA"/>
</dbReference>
<dbReference type="PANTHER" id="PTHR40032">
    <property type="entry name" value="EXPORTED PROTEIN-RELATED"/>
    <property type="match status" value="1"/>
</dbReference>
<feature type="domain" description="Putative amidase" evidence="1">
    <location>
        <begin position="219"/>
        <end position="378"/>
    </location>
</feature>
<reference evidence="2 3" key="1">
    <citation type="submission" date="2016-10" db="EMBL/GenBank/DDBJ databases">
        <authorList>
            <person name="de Groot N.N."/>
        </authorList>
    </citation>
    <scope>NUCLEOTIDE SEQUENCE [LARGE SCALE GENOMIC DNA]</scope>
    <source>
        <strain evidence="2 3">DSM 12272</strain>
    </source>
</reference>
<evidence type="ECO:0000259" key="1">
    <source>
        <dbReference type="Pfam" id="PF12671"/>
    </source>
</evidence>
<gene>
    <name evidence="2" type="ORF">SAMN04488529_11072</name>
</gene>
<evidence type="ECO:0000313" key="3">
    <source>
        <dbReference type="Proteomes" id="UP000198597"/>
    </source>
</evidence>
<dbReference type="PANTHER" id="PTHR40032:SF1">
    <property type="entry name" value="EXPORTED PROTEIN"/>
    <property type="match status" value="1"/>
</dbReference>
<keyword evidence="3" id="KW-1185">Reference proteome</keyword>
<evidence type="ECO:0000313" key="2">
    <source>
        <dbReference type="EMBL" id="SDP64487.1"/>
    </source>
</evidence>
<organism evidence="2 3">
    <name type="scientific">Clostridium gasigenes</name>
    <dbReference type="NCBI Taxonomy" id="94869"/>
    <lineage>
        <taxon>Bacteria</taxon>
        <taxon>Bacillati</taxon>
        <taxon>Bacillota</taxon>
        <taxon>Clostridia</taxon>
        <taxon>Eubacteriales</taxon>
        <taxon>Clostridiaceae</taxon>
        <taxon>Clostridium</taxon>
    </lineage>
</organism>
<dbReference type="Proteomes" id="UP000198597">
    <property type="component" value="Unassembled WGS sequence"/>
</dbReference>
<name>A0A1H0UE20_9CLOT</name>
<dbReference type="STRING" id="94869.SAMN04488529_11072"/>
<accession>A0A1H0UE20</accession>
<protein>
    <submittedName>
        <fullName evidence="2">Putative amidase domain-containing protein</fullName>
    </submittedName>
</protein>
<dbReference type="AlphaFoldDB" id="A0A1H0UE20"/>
<sequence>MKNNIKKFIVFMIIILILDPLGNTLAFADEPCALPEEAASTLNDTSPTSDALKSEFDCLIKDLFIKRNVSVVSGDCEELKDFYDLNVKVSRYAYESEVKKAQYLINWSGKQAVVFKDLDSIVKVRKVKEKEPGLFGVICDVITEFNYYYTDSPEVINTFRLGTNHYLNLKKTEDRYIITKEWYTDPFADSLNLNNIKTEEVKKYILAKEAPEYTPSEKVQKAIDYANTYCGASKNEEFMFKYNSSKYKNHNPDGGDCANFASQILHEGGGFKKNGTWNYAGKNGTKAWLNAQGFKSYMVGSGRGSCIAKGSYQQVYKAAYNMRPGDFVAYERKGRIIHISTVTGLDSKGYPLVTCHNTDRLLVPYDLGWSNENITFHLVHTHY</sequence>
<dbReference type="Pfam" id="PF12671">
    <property type="entry name" value="Amidase_6"/>
    <property type="match status" value="1"/>
</dbReference>